<feature type="binding site" evidence="5">
    <location>
        <position position="245"/>
    </location>
    <ligand>
        <name>FAD</name>
        <dbReference type="ChEBI" id="CHEBI:57692"/>
    </ligand>
</feature>
<evidence type="ECO:0000313" key="8">
    <source>
        <dbReference type="EMBL" id="KAK5051037.1"/>
    </source>
</evidence>
<feature type="domain" description="Amine oxidase" evidence="7">
    <location>
        <begin position="17"/>
        <end position="457"/>
    </location>
</feature>
<dbReference type="EMBL" id="JAVRRD010000016">
    <property type="protein sequence ID" value="KAK5051037.1"/>
    <property type="molecule type" value="Genomic_DNA"/>
</dbReference>
<dbReference type="InterPro" id="IPR002937">
    <property type="entry name" value="Amino_oxidase"/>
</dbReference>
<evidence type="ECO:0000259" key="7">
    <source>
        <dbReference type="Pfam" id="PF01593"/>
    </source>
</evidence>
<dbReference type="PANTHER" id="PTHR43563">
    <property type="entry name" value="AMINE OXIDASE"/>
    <property type="match status" value="1"/>
</dbReference>
<accession>A0AAV9N7N0</accession>
<feature type="binding site" evidence="5">
    <location>
        <position position="18"/>
    </location>
    <ligand>
        <name>FAD</name>
        <dbReference type="ChEBI" id="CHEBI:57692"/>
    </ligand>
</feature>
<protein>
    <recommendedName>
        <fullName evidence="6">Amine oxidase</fullName>
        <ecNumber evidence="6">1.4.3.-</ecNumber>
    </recommendedName>
</protein>
<proteinExistence type="inferred from homology"/>
<evidence type="ECO:0000256" key="4">
    <source>
        <dbReference type="ARBA" id="ARBA00048448"/>
    </source>
</evidence>
<evidence type="ECO:0000256" key="6">
    <source>
        <dbReference type="RuleBase" id="RU362067"/>
    </source>
</evidence>
<dbReference type="SUPFAM" id="SSF51905">
    <property type="entry name" value="FAD/NAD(P)-binding domain"/>
    <property type="match status" value="1"/>
</dbReference>
<gene>
    <name evidence="8" type="ORF">LTR84_003596</name>
</gene>
<dbReference type="RefSeq" id="XP_064705537.1">
    <property type="nucleotide sequence ID" value="XM_064847184.1"/>
</dbReference>
<evidence type="ECO:0000256" key="1">
    <source>
        <dbReference type="ARBA" id="ARBA00001974"/>
    </source>
</evidence>
<organism evidence="8 9">
    <name type="scientific">Exophiala bonariae</name>
    <dbReference type="NCBI Taxonomy" id="1690606"/>
    <lineage>
        <taxon>Eukaryota</taxon>
        <taxon>Fungi</taxon>
        <taxon>Dikarya</taxon>
        <taxon>Ascomycota</taxon>
        <taxon>Pezizomycotina</taxon>
        <taxon>Eurotiomycetes</taxon>
        <taxon>Chaetothyriomycetidae</taxon>
        <taxon>Chaetothyriales</taxon>
        <taxon>Herpotrichiellaceae</taxon>
        <taxon>Exophiala</taxon>
    </lineage>
</organism>
<evidence type="ECO:0000256" key="5">
    <source>
        <dbReference type="PIRSR" id="PIRSR601613-1"/>
    </source>
</evidence>
<dbReference type="AlphaFoldDB" id="A0AAV9N7N0"/>
<dbReference type="GeneID" id="89971783"/>
<reference evidence="8 9" key="1">
    <citation type="submission" date="2023-08" db="EMBL/GenBank/DDBJ databases">
        <title>Black Yeasts Isolated from many extreme environments.</title>
        <authorList>
            <person name="Coleine C."/>
            <person name="Stajich J.E."/>
            <person name="Selbmann L."/>
        </authorList>
    </citation>
    <scope>NUCLEOTIDE SEQUENCE [LARGE SCALE GENOMIC DNA]</scope>
    <source>
        <strain evidence="8 9">CCFEE 5792</strain>
    </source>
</reference>
<keyword evidence="9" id="KW-1185">Reference proteome</keyword>
<keyword evidence="3 6" id="KW-0560">Oxidoreductase</keyword>
<evidence type="ECO:0000256" key="2">
    <source>
        <dbReference type="ARBA" id="ARBA00005995"/>
    </source>
</evidence>
<dbReference type="Proteomes" id="UP001358417">
    <property type="component" value="Unassembled WGS sequence"/>
</dbReference>
<dbReference type="PANTHER" id="PTHR43563:SF14">
    <property type="entry name" value="AMINE OXIDASE"/>
    <property type="match status" value="1"/>
</dbReference>
<comment type="caution">
    <text evidence="8">The sequence shown here is derived from an EMBL/GenBank/DDBJ whole genome shotgun (WGS) entry which is preliminary data.</text>
</comment>
<keyword evidence="6" id="KW-0285">Flavoprotein</keyword>
<dbReference type="SUPFAM" id="SSF54373">
    <property type="entry name" value="FAD-linked reductases, C-terminal domain"/>
    <property type="match status" value="1"/>
</dbReference>
<name>A0AAV9N7N0_9EURO</name>
<dbReference type="Gene3D" id="3.90.660.10">
    <property type="match status" value="1"/>
</dbReference>
<evidence type="ECO:0000313" key="9">
    <source>
        <dbReference type="Proteomes" id="UP001358417"/>
    </source>
</evidence>
<feature type="binding site" evidence="5">
    <location>
        <position position="351"/>
    </location>
    <ligand>
        <name>substrate</name>
    </ligand>
</feature>
<evidence type="ECO:0000256" key="3">
    <source>
        <dbReference type="ARBA" id="ARBA00023002"/>
    </source>
</evidence>
<dbReference type="InterPro" id="IPR050703">
    <property type="entry name" value="Flavin_MAO"/>
</dbReference>
<comment type="similarity">
    <text evidence="2 6">Belongs to the flavin monoamine oxidase family.</text>
</comment>
<sequence length="470" mass="50884">MSAPSDIFDVVVIGAGFSGLAAADKLVKAGMSVAVIEASDRVGGKVYDRKLPNGCIVETGAEFVGPYQDRVLELAKDLGVETFKTYCKGKSIFHSKSKTIAYDPAGAGLPVDDEALMQLGTAGQTLDQMAQELDAHVPWEHSNAPIWDMGTMASWLDINVPHQEAREIMNLSLKSLLSSEPADVSLLQVLVYIRRAGNETTVGTFRRISGVAGGAQELRFVGGPQQIAVRLATRLGDRVKLSSPVRSIKRQDGIYQVSGDQFSIQGRHVILALSPPLAARINIQPPLPSRRDQLCQHMPMGSLGKAVAVYKTPFWRDHGLSGMALGLNGTEVQVTFDSSPEDGSCGILLGFLEANEMRHFDSKTEEEIQAAVVEDFVKFFGPKAREVESWVIQRWDNEEFARGGHFAVCPPNVMTQYGVAITEPVGQIYFAGTEASPYWTGYMDGAIRAGEIAAERISSGVDAIGIRAQL</sequence>
<comment type="cofactor">
    <cofactor evidence="1 6">
        <name>FAD</name>
        <dbReference type="ChEBI" id="CHEBI:57692"/>
    </cofactor>
</comment>
<keyword evidence="6" id="KW-0274">FAD</keyword>
<comment type="catalytic activity">
    <reaction evidence="4">
        <text>a secondary aliphatic amine + O2 + H2O = a primary amine + an aldehyde + H2O2</text>
        <dbReference type="Rhea" id="RHEA:26414"/>
        <dbReference type="ChEBI" id="CHEBI:15377"/>
        <dbReference type="ChEBI" id="CHEBI:15379"/>
        <dbReference type="ChEBI" id="CHEBI:16240"/>
        <dbReference type="ChEBI" id="CHEBI:17478"/>
        <dbReference type="ChEBI" id="CHEBI:58855"/>
        <dbReference type="ChEBI" id="CHEBI:65296"/>
        <dbReference type="EC" id="1.4.3.4"/>
    </reaction>
</comment>
<dbReference type="GO" id="GO:0097621">
    <property type="term" value="F:monoamine oxidase activity"/>
    <property type="evidence" value="ECO:0007669"/>
    <property type="project" value="UniProtKB-EC"/>
</dbReference>
<dbReference type="InterPro" id="IPR036188">
    <property type="entry name" value="FAD/NAD-bd_sf"/>
</dbReference>
<dbReference type="Gene3D" id="3.50.50.60">
    <property type="entry name" value="FAD/NAD(P)-binding domain"/>
    <property type="match status" value="1"/>
</dbReference>
<dbReference type="EC" id="1.4.3.-" evidence="6"/>
<dbReference type="Pfam" id="PF01593">
    <property type="entry name" value="Amino_oxidase"/>
    <property type="match status" value="1"/>
</dbReference>
<dbReference type="InterPro" id="IPR001613">
    <property type="entry name" value="Flavin_amine_oxidase"/>
</dbReference>
<feature type="binding site" evidence="5">
    <location>
        <position position="434"/>
    </location>
    <ligand>
        <name>FAD</name>
        <dbReference type="ChEBI" id="CHEBI:57692"/>
    </ligand>
</feature>
<feature type="binding site" evidence="5">
    <location>
        <begin position="37"/>
        <end position="38"/>
    </location>
    <ligand>
        <name>FAD</name>
        <dbReference type="ChEBI" id="CHEBI:57692"/>
    </ligand>
</feature>
<dbReference type="PRINTS" id="PR00757">
    <property type="entry name" value="AMINEOXDASEF"/>
</dbReference>
<dbReference type="Gene3D" id="1.10.405.10">
    <property type="entry name" value="Guanine Nucleotide Dissociation Inhibitor, domain 1"/>
    <property type="match status" value="1"/>
</dbReference>